<dbReference type="RefSeq" id="WP_282585952.1">
    <property type="nucleotide sequence ID" value="NZ_JAMOIM010000010.1"/>
</dbReference>
<feature type="coiled-coil region" evidence="1">
    <location>
        <begin position="364"/>
        <end position="391"/>
    </location>
</feature>
<accession>A0AA41Z5C9</accession>
<keyword evidence="2" id="KW-0812">Transmembrane</keyword>
<sequence length="664" mass="69438">MSVTDKALKVVVERPASPPVSAVPSMPAAVFTSDDTPGTPASAHRAQAAFLAELALHQAVATPLCVGLFGPAGAGKTTLLASTLQATETLGRAADAVGLATPFLGDATTLRISVEPGLDPSTAILQQAFAGLSGAYPDLVSAAGEASHDPRAAARDAGDRLNEARHRLDDERRKLDELSARQARLMESVLFEAAGSRIDSYARLNRGRIDRSLRRFGFQGDTAVTYKELVRDAAEPGVGRGLGWLSAFWAYRGQTRLIVVAVAFLVLSWLLGLLMADQDSWIASLRSSNDRMGPIADWLAAHGHWLAPLQQTAALAGLAALAINIVRGMRFIQPVARGAALLRSDIEGRRRDLDGLVAHQARRVDTLARDVETASARAAEAENRLAAISVEPTPQMLFAPEGSRSGSSSRHAAATFFAALSQAIGRRGRERTGTGAPARLVVGLDGFERVTGREAAAFLDTAHQLLAHPGIVTFLAADRAQLASGLAETDPALATATLNRIVQVPVAVGGEEGPCPDARHLVQSLLKPAAAPSQAGPDVAAEEPDAGRSAFDRAWLPKESALLEALAPFAGSSPRAVKRYVNLYRVARADPGMVEANIHELAALALGLALQSGGGLPPASLLTSGSLNGEVQAARHAAATALGVALDLTRDGRGLETARRYGAV</sequence>
<name>A0AA41Z5C9_9HYPH</name>
<comment type="caution">
    <text evidence="3">The sequence shown here is derived from an EMBL/GenBank/DDBJ whole genome shotgun (WGS) entry which is preliminary data.</text>
</comment>
<evidence type="ECO:0000256" key="1">
    <source>
        <dbReference type="SAM" id="Coils"/>
    </source>
</evidence>
<keyword evidence="4" id="KW-1185">Reference proteome</keyword>
<feature type="transmembrane region" description="Helical" evidence="2">
    <location>
        <begin position="257"/>
        <end position="276"/>
    </location>
</feature>
<feature type="coiled-coil region" evidence="1">
    <location>
        <begin position="154"/>
        <end position="188"/>
    </location>
</feature>
<evidence type="ECO:0000313" key="4">
    <source>
        <dbReference type="Proteomes" id="UP001165667"/>
    </source>
</evidence>
<dbReference type="AlphaFoldDB" id="A0AA41Z5C9"/>
<organism evidence="3 4">
    <name type="scientific">Lichenifustis flavocetrariae</name>
    <dbReference type="NCBI Taxonomy" id="2949735"/>
    <lineage>
        <taxon>Bacteria</taxon>
        <taxon>Pseudomonadati</taxon>
        <taxon>Pseudomonadota</taxon>
        <taxon>Alphaproteobacteria</taxon>
        <taxon>Hyphomicrobiales</taxon>
        <taxon>Lichenihabitantaceae</taxon>
        <taxon>Lichenifustis</taxon>
    </lineage>
</organism>
<dbReference type="Proteomes" id="UP001165667">
    <property type="component" value="Unassembled WGS sequence"/>
</dbReference>
<keyword evidence="2" id="KW-1133">Transmembrane helix</keyword>
<keyword evidence="1" id="KW-0175">Coiled coil</keyword>
<proteinExistence type="predicted"/>
<dbReference type="EMBL" id="JAMOIM010000010">
    <property type="protein sequence ID" value="MCW6509582.1"/>
    <property type="molecule type" value="Genomic_DNA"/>
</dbReference>
<keyword evidence="2" id="KW-0472">Membrane</keyword>
<reference evidence="3" key="1">
    <citation type="submission" date="2022-05" db="EMBL/GenBank/DDBJ databases">
        <authorList>
            <person name="Pankratov T."/>
        </authorList>
    </citation>
    <scope>NUCLEOTIDE SEQUENCE</scope>
    <source>
        <strain evidence="3">BP6-180914</strain>
    </source>
</reference>
<evidence type="ECO:0000313" key="3">
    <source>
        <dbReference type="EMBL" id="MCW6509582.1"/>
    </source>
</evidence>
<gene>
    <name evidence="3" type="ORF">M8523_16295</name>
</gene>
<protein>
    <submittedName>
        <fullName evidence="3">Uncharacterized protein</fullName>
    </submittedName>
</protein>
<evidence type="ECO:0000256" key="2">
    <source>
        <dbReference type="SAM" id="Phobius"/>
    </source>
</evidence>